<evidence type="ECO:0000256" key="3">
    <source>
        <dbReference type="ARBA" id="ARBA00023013"/>
    </source>
</evidence>
<dbReference type="OrthoDB" id="6373236at2759"/>
<evidence type="ECO:0000313" key="8">
    <source>
        <dbReference type="RefSeq" id="XP_011083130.1"/>
    </source>
</evidence>
<gene>
    <name evidence="8" type="primary">LOC105165725</name>
</gene>
<dbReference type="PIRSF" id="PIRSF017811">
    <property type="entry name" value="CDK_inhib_pln"/>
    <property type="match status" value="1"/>
</dbReference>
<dbReference type="InterPro" id="IPR044275">
    <property type="entry name" value="KRP"/>
</dbReference>
<feature type="domain" description="Cyclin-dependent kinase inhibitor" evidence="6">
    <location>
        <begin position="171"/>
        <end position="214"/>
    </location>
</feature>
<evidence type="ECO:0000256" key="4">
    <source>
        <dbReference type="ARBA" id="ARBA00023306"/>
    </source>
</evidence>
<comment type="similarity">
    <text evidence="2 5">Belongs to the CDI family. ICK/KRP subfamily.</text>
</comment>
<dbReference type="InterPro" id="IPR003175">
    <property type="entry name" value="CDI_dom"/>
</dbReference>
<keyword evidence="7" id="KW-1185">Reference proteome</keyword>
<evidence type="ECO:0000256" key="5">
    <source>
        <dbReference type="PIRNR" id="PIRNR017811"/>
    </source>
</evidence>
<evidence type="ECO:0000313" key="7">
    <source>
        <dbReference type="Proteomes" id="UP000504604"/>
    </source>
</evidence>
<protein>
    <recommendedName>
        <fullName evidence="5">Cyclin-dependent kinase inhibitor</fullName>
    </recommendedName>
</protein>
<dbReference type="Pfam" id="PF02234">
    <property type="entry name" value="CDI"/>
    <property type="match status" value="1"/>
</dbReference>
<dbReference type="Proteomes" id="UP000504604">
    <property type="component" value="Linkage group LG6"/>
</dbReference>
<evidence type="ECO:0000256" key="1">
    <source>
        <dbReference type="ARBA" id="ARBA00004642"/>
    </source>
</evidence>
<evidence type="ECO:0000259" key="6">
    <source>
        <dbReference type="Pfam" id="PF02234"/>
    </source>
</evidence>
<keyword evidence="3 5" id="KW-0649">Protein kinase inhibitor</keyword>
<accession>A0A6I9TEH6</accession>
<sequence>MGKYTRKAKMTADVALMDVSQSYLGVRTRAKTLALQRLQSAAAPSPSNPDACYLELRSRRLEKPMQQQNSRSLRQSCACRGKEDPEVRNREECFQTGGILGSIEEGVLGIEASFGENDLDIEAAERSTRESTPCSLIRAADTITTPGSTTKQTFSSAPTARAQNVRLVNVPSARDLEDFFACEEQFLQRHFVEKYNFDFMNDLPLPGRYEWVAVRP</sequence>
<keyword evidence="4" id="KW-0131">Cell cycle</keyword>
<dbReference type="GO" id="GO:0051726">
    <property type="term" value="P:regulation of cell cycle"/>
    <property type="evidence" value="ECO:0007669"/>
    <property type="project" value="InterPro"/>
</dbReference>
<dbReference type="Gene3D" id="4.10.365.10">
    <property type="entry name" value="p27"/>
    <property type="match status" value="1"/>
</dbReference>
<comment type="subcellular location">
    <subcellularLocation>
        <location evidence="1">Nucleus</location>
        <location evidence="1">Nucleoplasm</location>
    </subcellularLocation>
</comment>
<dbReference type="InterPro" id="IPR044898">
    <property type="entry name" value="CDI_dom_sf"/>
</dbReference>
<organism evidence="7 8">
    <name type="scientific">Sesamum indicum</name>
    <name type="common">Oriental sesame</name>
    <name type="synonym">Sesamum orientale</name>
    <dbReference type="NCBI Taxonomy" id="4182"/>
    <lineage>
        <taxon>Eukaryota</taxon>
        <taxon>Viridiplantae</taxon>
        <taxon>Streptophyta</taxon>
        <taxon>Embryophyta</taxon>
        <taxon>Tracheophyta</taxon>
        <taxon>Spermatophyta</taxon>
        <taxon>Magnoliopsida</taxon>
        <taxon>eudicotyledons</taxon>
        <taxon>Gunneridae</taxon>
        <taxon>Pentapetalae</taxon>
        <taxon>asterids</taxon>
        <taxon>lamiids</taxon>
        <taxon>Lamiales</taxon>
        <taxon>Pedaliaceae</taxon>
        <taxon>Sesamum</taxon>
    </lineage>
</organism>
<reference evidence="8" key="1">
    <citation type="submission" date="2025-08" db="UniProtKB">
        <authorList>
            <consortium name="RefSeq"/>
        </authorList>
    </citation>
    <scope>IDENTIFICATION</scope>
</reference>
<dbReference type="KEGG" id="sind:105165725"/>
<dbReference type="RefSeq" id="XP_011083130.1">
    <property type="nucleotide sequence ID" value="XM_011084828.2"/>
</dbReference>
<dbReference type="AlphaFoldDB" id="A0A6I9TEH6"/>
<dbReference type="FunCoup" id="A0A6I9TEH6">
    <property type="interactions" value="240"/>
</dbReference>
<name>A0A6I9TEH6_SESIN</name>
<proteinExistence type="inferred from homology"/>
<dbReference type="GO" id="GO:0004861">
    <property type="term" value="F:cyclin-dependent protein serine/threonine kinase inhibitor activity"/>
    <property type="evidence" value="ECO:0007669"/>
    <property type="project" value="UniProtKB-UniRule"/>
</dbReference>
<dbReference type="InParanoid" id="A0A6I9TEH6"/>
<dbReference type="GO" id="GO:0005654">
    <property type="term" value="C:nucleoplasm"/>
    <property type="evidence" value="ECO:0007669"/>
    <property type="project" value="UniProtKB-SubCell"/>
</dbReference>
<evidence type="ECO:0000256" key="2">
    <source>
        <dbReference type="ARBA" id="ARBA00010274"/>
    </source>
</evidence>
<dbReference type="PANTHER" id="PTHR46776">
    <property type="entry name" value="CYCLIN-DEPENDENT KINASE INHIBITOR 4-RELATED"/>
    <property type="match status" value="1"/>
</dbReference>
<dbReference type="GeneID" id="105165725"/>